<dbReference type="Proteomes" id="UP001054902">
    <property type="component" value="Unassembled WGS sequence"/>
</dbReference>
<evidence type="ECO:0000313" key="2">
    <source>
        <dbReference type="EMBL" id="GFH54602.1"/>
    </source>
</evidence>
<feature type="region of interest" description="Disordered" evidence="1">
    <location>
        <begin position="282"/>
        <end position="307"/>
    </location>
</feature>
<sequence length="324" mass="36559">MKYYIGGILALCAALLVTYRQSKYSWRLFVSNEVGETPITWDLVSLEFFTDVTCDPESKIYPLAEGKLISSSQNTDEIASNEAYAFNNDGSSWLQAKIYGGENYWIGIQFNRAFSRKRRVECVHVLQRDQNYLTSIFIQEKSGKKWKTMNHVKIGPGWSAVFSDKSIEQETGGISMDGSNEIDTGSKEDYNQHPSLAPKTNLPVPKKQTESPSYSRPSDSKNIFHDDVGNDGVKSISTTAPSTTITLQPTKERTTGDDNDIFSDNDDFVDDKESFNVFIHDPIDSGENTHTQIPTKPPDQPKTHLKKKSRLSLIMETKQFNKKK</sequence>
<keyword evidence="3" id="KW-1185">Reference proteome</keyword>
<accession>A0AAD3H8K1</accession>
<feature type="region of interest" description="Disordered" evidence="1">
    <location>
        <begin position="170"/>
        <end position="241"/>
    </location>
</feature>
<protein>
    <submittedName>
        <fullName evidence="2">Uncharacterized protein</fullName>
    </submittedName>
</protein>
<organism evidence="2 3">
    <name type="scientific">Chaetoceros tenuissimus</name>
    <dbReference type="NCBI Taxonomy" id="426638"/>
    <lineage>
        <taxon>Eukaryota</taxon>
        <taxon>Sar</taxon>
        <taxon>Stramenopiles</taxon>
        <taxon>Ochrophyta</taxon>
        <taxon>Bacillariophyta</taxon>
        <taxon>Coscinodiscophyceae</taxon>
        <taxon>Chaetocerotophycidae</taxon>
        <taxon>Chaetocerotales</taxon>
        <taxon>Chaetocerotaceae</taxon>
        <taxon>Chaetoceros</taxon>
    </lineage>
</organism>
<dbReference type="EMBL" id="BLLK01000047">
    <property type="protein sequence ID" value="GFH54602.1"/>
    <property type="molecule type" value="Genomic_DNA"/>
</dbReference>
<gene>
    <name evidence="2" type="ORF">CTEN210_11078</name>
</gene>
<name>A0AAD3H8K1_9STRA</name>
<reference evidence="2 3" key="1">
    <citation type="journal article" date="2021" name="Sci. Rep.">
        <title>The genome of the diatom Chaetoceros tenuissimus carries an ancient integrated fragment of an extant virus.</title>
        <authorList>
            <person name="Hongo Y."/>
            <person name="Kimura K."/>
            <person name="Takaki Y."/>
            <person name="Yoshida Y."/>
            <person name="Baba S."/>
            <person name="Kobayashi G."/>
            <person name="Nagasaki K."/>
            <person name="Hano T."/>
            <person name="Tomaru Y."/>
        </authorList>
    </citation>
    <scope>NUCLEOTIDE SEQUENCE [LARGE SCALE GENOMIC DNA]</scope>
    <source>
        <strain evidence="2 3">NIES-3715</strain>
    </source>
</reference>
<proteinExistence type="predicted"/>
<comment type="caution">
    <text evidence="2">The sequence shown here is derived from an EMBL/GenBank/DDBJ whole genome shotgun (WGS) entry which is preliminary data.</text>
</comment>
<feature type="compositionally biased region" description="Basic and acidic residues" evidence="1">
    <location>
        <begin position="218"/>
        <end position="228"/>
    </location>
</feature>
<evidence type="ECO:0000256" key="1">
    <source>
        <dbReference type="SAM" id="MobiDB-lite"/>
    </source>
</evidence>
<dbReference type="AlphaFoldDB" id="A0AAD3H8K1"/>
<evidence type="ECO:0000313" key="3">
    <source>
        <dbReference type="Proteomes" id="UP001054902"/>
    </source>
</evidence>